<comment type="caution">
    <text evidence="2">The sequence shown here is derived from an EMBL/GenBank/DDBJ whole genome shotgun (WGS) entry which is preliminary data.</text>
</comment>
<proteinExistence type="predicted"/>
<evidence type="ECO:0000256" key="1">
    <source>
        <dbReference type="SAM" id="MobiDB-lite"/>
    </source>
</evidence>
<protein>
    <submittedName>
        <fullName evidence="2">Uncharacterized protein</fullName>
    </submittedName>
</protein>
<dbReference type="Proteomes" id="UP001345013">
    <property type="component" value="Unassembled WGS sequence"/>
</dbReference>
<feature type="region of interest" description="Disordered" evidence="1">
    <location>
        <begin position="197"/>
        <end position="243"/>
    </location>
</feature>
<accession>A0ABR0KJ92</accession>
<feature type="compositionally biased region" description="Polar residues" evidence="1">
    <location>
        <begin position="224"/>
        <end position="243"/>
    </location>
</feature>
<name>A0ABR0KJ92_9EURO</name>
<keyword evidence="3" id="KW-1185">Reference proteome</keyword>
<gene>
    <name evidence="2" type="ORF">LTR24_001945</name>
</gene>
<reference evidence="2 3" key="1">
    <citation type="submission" date="2023-08" db="EMBL/GenBank/DDBJ databases">
        <title>Black Yeasts Isolated from many extreme environments.</title>
        <authorList>
            <person name="Coleine C."/>
            <person name="Stajich J.E."/>
            <person name="Selbmann L."/>
        </authorList>
    </citation>
    <scope>NUCLEOTIDE SEQUENCE [LARGE SCALE GENOMIC DNA]</scope>
    <source>
        <strain evidence="2 3">CCFEE 5885</strain>
    </source>
</reference>
<dbReference type="EMBL" id="JAVRRG010000015">
    <property type="protein sequence ID" value="KAK5098124.1"/>
    <property type="molecule type" value="Genomic_DNA"/>
</dbReference>
<evidence type="ECO:0000313" key="3">
    <source>
        <dbReference type="Proteomes" id="UP001345013"/>
    </source>
</evidence>
<sequence length="243" mass="26380">MDPKSLTGLSLASMIDNLQVHYLEQVELALTTALHGRLSAGVDILLELRLKPDLSMYTRAIVNLSLADLTTFEQHPDKVKFARESLRLAKELQEESAADGSAFWRETYADLIDRSVKKVRSLEAEEAKFLEVLKNNVKGGAGSEEAVGDLSLVAGEQHEVSGRSKAIAVDKDKHPIAKTMVDIEGTFSLKLNSSFAGSGTSSTSMSEASDEVRDLSVITEAGRTENSLQIPPTSFSSRSVQPE</sequence>
<feature type="compositionally biased region" description="Low complexity" evidence="1">
    <location>
        <begin position="197"/>
        <end position="207"/>
    </location>
</feature>
<organism evidence="2 3">
    <name type="scientific">Lithohypha guttulata</name>
    <dbReference type="NCBI Taxonomy" id="1690604"/>
    <lineage>
        <taxon>Eukaryota</taxon>
        <taxon>Fungi</taxon>
        <taxon>Dikarya</taxon>
        <taxon>Ascomycota</taxon>
        <taxon>Pezizomycotina</taxon>
        <taxon>Eurotiomycetes</taxon>
        <taxon>Chaetothyriomycetidae</taxon>
        <taxon>Chaetothyriales</taxon>
        <taxon>Trichomeriaceae</taxon>
        <taxon>Lithohypha</taxon>
    </lineage>
</organism>
<evidence type="ECO:0000313" key="2">
    <source>
        <dbReference type="EMBL" id="KAK5098124.1"/>
    </source>
</evidence>